<accession>A0A5B8VH88</accession>
<dbReference type="InterPro" id="IPR050712">
    <property type="entry name" value="NAD(P)H-dep_reductase"/>
</dbReference>
<dbReference type="Pfam" id="PF03358">
    <property type="entry name" value="FMN_red"/>
    <property type="match status" value="1"/>
</dbReference>
<dbReference type="InterPro" id="IPR029039">
    <property type="entry name" value="Flavoprotein-like_sf"/>
</dbReference>
<dbReference type="OrthoDB" id="9812295at2"/>
<dbReference type="EMBL" id="CP042434">
    <property type="protein sequence ID" value="QEC70533.1"/>
    <property type="molecule type" value="Genomic_DNA"/>
</dbReference>
<dbReference type="GO" id="GO:0016491">
    <property type="term" value="F:oxidoreductase activity"/>
    <property type="evidence" value="ECO:0007669"/>
    <property type="project" value="InterPro"/>
</dbReference>
<protein>
    <recommendedName>
        <fullName evidence="1">NADPH-dependent FMN reductase-like domain-containing protein</fullName>
    </recommendedName>
</protein>
<dbReference type="Gene3D" id="3.40.50.360">
    <property type="match status" value="1"/>
</dbReference>
<keyword evidence="3" id="KW-1185">Reference proteome</keyword>
<dbReference type="KEGG" id="agi:FSB73_01230"/>
<dbReference type="GO" id="GO:0010181">
    <property type="term" value="F:FMN binding"/>
    <property type="evidence" value="ECO:0007669"/>
    <property type="project" value="TreeGrafter"/>
</dbReference>
<feature type="domain" description="NADPH-dependent FMN reductase-like" evidence="1">
    <location>
        <begin position="122"/>
        <end position="198"/>
    </location>
</feature>
<dbReference type="PANTHER" id="PTHR30543:SF21">
    <property type="entry name" value="NAD(P)H-DEPENDENT FMN REDUCTASE LOT6"/>
    <property type="match status" value="1"/>
</dbReference>
<dbReference type="PANTHER" id="PTHR30543">
    <property type="entry name" value="CHROMATE REDUCTASE"/>
    <property type="match status" value="1"/>
</dbReference>
<evidence type="ECO:0000313" key="2">
    <source>
        <dbReference type="EMBL" id="QEC70533.1"/>
    </source>
</evidence>
<dbReference type="SUPFAM" id="SSF52218">
    <property type="entry name" value="Flavoproteins"/>
    <property type="match status" value="1"/>
</dbReference>
<dbReference type="GO" id="GO:0005829">
    <property type="term" value="C:cytosol"/>
    <property type="evidence" value="ECO:0007669"/>
    <property type="project" value="TreeGrafter"/>
</dbReference>
<name>A0A5B8VH88_9BACT</name>
<reference evidence="2 3" key="1">
    <citation type="journal article" date="2017" name="Int. J. Syst. Evol. Microbiol.">
        <title>Arachidicoccus ginsenosidivorans sp. nov., with ginsenoside-converting activity isolated from ginseng cultivating soil.</title>
        <authorList>
            <person name="Siddiqi M.Z."/>
            <person name="Aslam Z."/>
            <person name="Im W.T."/>
        </authorList>
    </citation>
    <scope>NUCLEOTIDE SEQUENCE [LARGE SCALE GENOMIC DNA]</scope>
    <source>
        <strain evidence="2 3">Gsoil 809</strain>
    </source>
</reference>
<organism evidence="2 3">
    <name type="scientific">Arachidicoccus ginsenosidivorans</name>
    <dbReference type="NCBI Taxonomy" id="496057"/>
    <lineage>
        <taxon>Bacteria</taxon>
        <taxon>Pseudomonadati</taxon>
        <taxon>Bacteroidota</taxon>
        <taxon>Chitinophagia</taxon>
        <taxon>Chitinophagales</taxon>
        <taxon>Chitinophagaceae</taxon>
        <taxon>Arachidicoccus</taxon>
    </lineage>
</organism>
<dbReference type="RefSeq" id="WP_146779796.1">
    <property type="nucleotide sequence ID" value="NZ_CP042434.1"/>
</dbReference>
<dbReference type="AlphaFoldDB" id="A0A5B8VH88"/>
<dbReference type="Proteomes" id="UP000321291">
    <property type="component" value="Chromosome"/>
</dbReference>
<gene>
    <name evidence="2" type="ORF">FSB73_01230</name>
</gene>
<sequence>MRHLQILALIGSTKDHSSNYKLVKFLKGLAMQPGFGESQKQRTPSTDKTKDQQAKLSSEALIHWNTFPISGLPFFDPDLDKSSAGTDTLDALSTPQYINDPNRDLDQHPRFEKRSDAGVPGSRVPTVVQQLREKVADADAVIICSPEYVFSLPGILKNALEWLVATTVLSDKPMALIIAAASGDKAKESLELIVKTLGGKFTDQTSIRIRGIAGKFDSSGQLIDPETIASLQQLLFALKELILADFKEEKLI</sequence>
<proteinExistence type="predicted"/>
<evidence type="ECO:0000259" key="1">
    <source>
        <dbReference type="Pfam" id="PF03358"/>
    </source>
</evidence>
<dbReference type="InterPro" id="IPR005025">
    <property type="entry name" value="FMN_Rdtase-like_dom"/>
</dbReference>
<evidence type="ECO:0000313" key="3">
    <source>
        <dbReference type="Proteomes" id="UP000321291"/>
    </source>
</evidence>